<dbReference type="Pfam" id="PF13832">
    <property type="entry name" value="zf-HC5HC2H_2"/>
    <property type="match status" value="1"/>
</dbReference>
<dbReference type="GO" id="GO:0005634">
    <property type="term" value="C:nucleus"/>
    <property type="evidence" value="ECO:0007669"/>
    <property type="project" value="TreeGrafter"/>
</dbReference>
<dbReference type="PANTHER" id="PTHR13793">
    <property type="entry name" value="PHD FINGER PROTEINS"/>
    <property type="match status" value="1"/>
</dbReference>
<feature type="compositionally biased region" description="Pro residues" evidence="6">
    <location>
        <begin position="806"/>
        <end position="823"/>
    </location>
</feature>
<evidence type="ECO:0000256" key="3">
    <source>
        <dbReference type="ARBA" id="ARBA00022833"/>
    </source>
</evidence>
<evidence type="ECO:0000256" key="2">
    <source>
        <dbReference type="ARBA" id="ARBA00022771"/>
    </source>
</evidence>
<reference evidence="9" key="1">
    <citation type="submission" date="2021-02" db="EMBL/GenBank/DDBJ databases">
        <authorList>
            <person name="Nowell W R."/>
        </authorList>
    </citation>
    <scope>NUCLEOTIDE SEQUENCE</scope>
</reference>
<feature type="domain" description="PHD-type" evidence="7">
    <location>
        <begin position="57"/>
        <end position="109"/>
    </location>
</feature>
<feature type="compositionally biased region" description="Polar residues" evidence="6">
    <location>
        <begin position="286"/>
        <end position="313"/>
    </location>
</feature>
<dbReference type="GO" id="GO:0006357">
    <property type="term" value="P:regulation of transcription by RNA polymerase II"/>
    <property type="evidence" value="ECO:0007669"/>
    <property type="project" value="TreeGrafter"/>
</dbReference>
<feature type="domain" description="PHD-type" evidence="8">
    <location>
        <begin position="112"/>
        <end position="230"/>
    </location>
</feature>
<feature type="compositionally biased region" description="Polar residues" evidence="6">
    <location>
        <begin position="7"/>
        <end position="20"/>
    </location>
</feature>
<dbReference type="PANTHER" id="PTHR13793:SF164">
    <property type="entry name" value="ALHAMBRA, ISOFORM P"/>
    <property type="match status" value="1"/>
</dbReference>
<feature type="region of interest" description="Disordered" evidence="6">
    <location>
        <begin position="252"/>
        <end position="271"/>
    </location>
</feature>
<evidence type="ECO:0000256" key="6">
    <source>
        <dbReference type="SAM" id="MobiDB-lite"/>
    </source>
</evidence>
<dbReference type="PROSITE" id="PS51805">
    <property type="entry name" value="EPHD"/>
    <property type="match status" value="1"/>
</dbReference>
<feature type="region of interest" description="Disordered" evidence="6">
    <location>
        <begin position="1"/>
        <end position="25"/>
    </location>
</feature>
<dbReference type="InterPro" id="IPR001965">
    <property type="entry name" value="Znf_PHD"/>
</dbReference>
<feature type="region of interest" description="Disordered" evidence="6">
    <location>
        <begin position="394"/>
        <end position="563"/>
    </location>
</feature>
<feature type="compositionally biased region" description="Low complexity" evidence="6">
    <location>
        <begin position="686"/>
        <end position="698"/>
    </location>
</feature>
<feature type="compositionally biased region" description="Polar residues" evidence="6">
    <location>
        <begin position="1057"/>
        <end position="1069"/>
    </location>
</feature>
<dbReference type="InterPro" id="IPR049781">
    <property type="entry name" value="AF10/AF17_PHD"/>
</dbReference>
<evidence type="ECO:0000256" key="4">
    <source>
        <dbReference type="PROSITE-ProRule" id="PRU00146"/>
    </source>
</evidence>
<dbReference type="Pfam" id="PF13831">
    <property type="entry name" value="PHD_2"/>
    <property type="match status" value="1"/>
</dbReference>
<evidence type="ECO:0000256" key="5">
    <source>
        <dbReference type="SAM" id="Coils"/>
    </source>
</evidence>
<dbReference type="EMBL" id="CAJNOG010001541">
    <property type="protein sequence ID" value="CAF1452386.1"/>
    <property type="molecule type" value="Genomic_DNA"/>
</dbReference>
<keyword evidence="5" id="KW-0175">Coiled coil</keyword>
<keyword evidence="2 4" id="KW-0863">Zinc-finger</keyword>
<dbReference type="InterPro" id="IPR019787">
    <property type="entry name" value="Znf_PHD-finger"/>
</dbReference>
<evidence type="ECO:0000313" key="10">
    <source>
        <dbReference type="Proteomes" id="UP000663845"/>
    </source>
</evidence>
<dbReference type="SMART" id="SM00249">
    <property type="entry name" value="PHD"/>
    <property type="match status" value="2"/>
</dbReference>
<dbReference type="InterPro" id="IPR034732">
    <property type="entry name" value="EPHD"/>
</dbReference>
<sequence length="1069" mass="116900">MKDTKTVLPSVNGVSGNGENKNGFHHKNKIQENGNDEQHITTTTTTLKNGLDSEELVGGCCVCSDDQGFANNALVYCDGKGCTVACHTACYGIVSIPDGDWYCGRCEAGDIRAPCRLCPTVEGAMKRTSDGGWAHVVCALYIPEVSFGDDTTMEPIILSKVPSTRFGQECSICIQNGRSKIIATSGACCECTAKNCSQVFHVTCAQAHGLLCEDVRKNNCQYPIYCEQHRPKLSKFIRQVAAFQYSPNALASPEQLKKQHPLGKEKESPSQLSDFVAAAAAEAADSDTNLPSSTSILDETNNQTNTSDEQQTPVPRVSHSVDTLQRKSSSNTNSSLSSTSTSVSPIVQQKSHSRSSSSSSTNSSLQKKAKLNDEMNSNRSLNDLSQFVQLNKEDRSFVPPPPPAAATSSSASSSNQPDAKEGTLVISKSNPSIIDTKETTPDSSKVSKPSVNQQSSLSVVEEKPLASRCTLPSTNDNDNNNNNKPLIKQRHSTDTASTNSKLIPVKKPSITKTKDEDVDDDDYELNKKRRLSIKLNKDGQPRKKRQHSIESGPTRPVGRPPSKKTLLAQQYTNGVKRPFSKPPMNNNTNNMKHQKVNDTLINIQQKSSETENDNEIKLNSRSTNYYPCDHFGNQINSDAFKQEEHADEQLQQISSTDKNEETSRHRIPSSSTALRIDFYPRRPLKDTSTQSATTDQQRTFPPQTLEEFLEQEWESSSDFLLQQTMPHDVSSLLSCLYQFKSENAALQKKFDELKHRRDSLRVTNANLRRRLSDILSVNETIPPPPPPTTATTTTTTTGTAVTQVSPTPPLPPSLPPPPPLPLIPPPPSVVLPVIPPSPRKEQQQLKQQKLLAELELQQQLQQQKAISPTRRRLSTNTNNQHADSSQQAIKKSKSPRQPNPLTHQSILENQLRQSANNNLNSTKKPSSTTTTAAVVVSNTKKAPSSETELIPHLPSTSTTSSVLPTTVSSTLPYEQIDVAAYTLAKNGRTPTNPAISLELLSQILAASGGAMSSQLPQLFAPTWNISNFGYANFPGANPMSVSDESILRSYAPPTHPSLEQQPSSAKQQP</sequence>
<name>A0A815PRL4_9BILA</name>
<evidence type="ECO:0000256" key="1">
    <source>
        <dbReference type="ARBA" id="ARBA00022723"/>
    </source>
</evidence>
<dbReference type="InterPro" id="IPR049773">
    <property type="entry name" value="AF10-like_CC"/>
</dbReference>
<feature type="region of interest" description="Disordered" evidence="6">
    <location>
        <begin position="938"/>
        <end position="963"/>
    </location>
</feature>
<feature type="compositionally biased region" description="Low complexity" evidence="6">
    <location>
        <begin position="354"/>
        <end position="364"/>
    </location>
</feature>
<comment type="caution">
    <text evidence="9">The sequence shown here is derived from an EMBL/GenBank/DDBJ whole genome shotgun (WGS) entry which is preliminary data.</text>
</comment>
<feature type="region of interest" description="Disordered" evidence="6">
    <location>
        <begin position="642"/>
        <end position="698"/>
    </location>
</feature>
<dbReference type="AlphaFoldDB" id="A0A815PRL4"/>
<accession>A0A815PRL4</accession>
<feature type="region of interest" description="Disordered" evidence="6">
    <location>
        <begin position="862"/>
        <end position="901"/>
    </location>
</feature>
<gene>
    <name evidence="9" type="ORF">JYZ213_LOCUS40764</name>
</gene>
<dbReference type="InterPro" id="IPR011011">
    <property type="entry name" value="Znf_FYVE_PHD"/>
</dbReference>
<feature type="region of interest" description="Disordered" evidence="6">
    <location>
        <begin position="1044"/>
        <end position="1069"/>
    </location>
</feature>
<dbReference type="GO" id="GO:0031491">
    <property type="term" value="F:nucleosome binding"/>
    <property type="evidence" value="ECO:0007669"/>
    <property type="project" value="TreeGrafter"/>
</dbReference>
<keyword evidence="3" id="KW-0862">Zinc</keyword>
<keyword evidence="1" id="KW-0479">Metal-binding</keyword>
<dbReference type="GO" id="GO:0042393">
    <property type="term" value="F:histone binding"/>
    <property type="evidence" value="ECO:0007669"/>
    <property type="project" value="TreeGrafter"/>
</dbReference>
<organism evidence="9 10">
    <name type="scientific">Adineta steineri</name>
    <dbReference type="NCBI Taxonomy" id="433720"/>
    <lineage>
        <taxon>Eukaryota</taxon>
        <taxon>Metazoa</taxon>
        <taxon>Spiralia</taxon>
        <taxon>Gnathifera</taxon>
        <taxon>Rotifera</taxon>
        <taxon>Eurotatoria</taxon>
        <taxon>Bdelloidea</taxon>
        <taxon>Adinetida</taxon>
        <taxon>Adinetidae</taxon>
        <taxon>Adineta</taxon>
    </lineage>
</organism>
<protein>
    <submittedName>
        <fullName evidence="9">Uncharacterized protein</fullName>
    </submittedName>
</protein>
<dbReference type="SUPFAM" id="SSF57903">
    <property type="entry name" value="FYVE/PHD zinc finger"/>
    <property type="match status" value="1"/>
</dbReference>
<dbReference type="InterPro" id="IPR050701">
    <property type="entry name" value="Histone_Mod_Regulator"/>
</dbReference>
<evidence type="ECO:0000313" key="9">
    <source>
        <dbReference type="EMBL" id="CAF1452386.1"/>
    </source>
</evidence>
<dbReference type="InterPro" id="IPR013083">
    <property type="entry name" value="Znf_RING/FYVE/PHD"/>
</dbReference>
<evidence type="ECO:0000259" key="7">
    <source>
        <dbReference type="PROSITE" id="PS50016"/>
    </source>
</evidence>
<feature type="compositionally biased region" description="Low complexity" evidence="6">
    <location>
        <begin position="405"/>
        <end position="414"/>
    </location>
</feature>
<proteinExistence type="predicted"/>
<feature type="region of interest" description="Disordered" evidence="6">
    <location>
        <begin position="777"/>
        <end position="823"/>
    </location>
</feature>
<feature type="coiled-coil region" evidence="5">
    <location>
        <begin position="736"/>
        <end position="770"/>
    </location>
</feature>
<dbReference type="CDD" id="cd20901">
    <property type="entry name" value="CC_AF10"/>
    <property type="match status" value="1"/>
</dbReference>
<evidence type="ECO:0000259" key="8">
    <source>
        <dbReference type="PROSITE" id="PS51805"/>
    </source>
</evidence>
<feature type="compositionally biased region" description="Polar residues" evidence="6">
    <location>
        <begin position="874"/>
        <end position="901"/>
    </location>
</feature>
<feature type="compositionally biased region" description="Low complexity" evidence="6">
    <location>
        <begin position="953"/>
        <end position="963"/>
    </location>
</feature>
<feature type="compositionally biased region" description="Low complexity" evidence="6">
    <location>
        <begin position="328"/>
        <end position="344"/>
    </location>
</feature>
<dbReference type="PROSITE" id="PS50016">
    <property type="entry name" value="ZF_PHD_2"/>
    <property type="match status" value="1"/>
</dbReference>
<dbReference type="GO" id="GO:0008270">
    <property type="term" value="F:zinc ion binding"/>
    <property type="evidence" value="ECO:0007669"/>
    <property type="project" value="UniProtKB-KW"/>
</dbReference>
<dbReference type="Proteomes" id="UP000663845">
    <property type="component" value="Unassembled WGS sequence"/>
</dbReference>
<feature type="region of interest" description="Disordered" evidence="6">
    <location>
        <begin position="279"/>
        <end position="379"/>
    </location>
</feature>
<feature type="compositionally biased region" description="Low complexity" evidence="6">
    <location>
        <begin position="789"/>
        <end position="805"/>
    </location>
</feature>
<feature type="compositionally biased region" description="Polar residues" evidence="6">
    <location>
        <begin position="441"/>
        <end position="458"/>
    </location>
</feature>
<dbReference type="CDD" id="cd15574">
    <property type="entry name" value="PHD_AF10_AF17"/>
    <property type="match status" value="1"/>
</dbReference>
<dbReference type="Gene3D" id="3.30.40.10">
    <property type="entry name" value="Zinc/RING finger domain, C3HC4 (zinc finger)"/>
    <property type="match status" value="2"/>
</dbReference>